<keyword evidence="5" id="KW-0808">Transferase</keyword>
<feature type="transmembrane region" description="Helical" evidence="11">
    <location>
        <begin position="589"/>
        <end position="612"/>
    </location>
</feature>
<feature type="transmembrane region" description="Helical" evidence="11">
    <location>
        <begin position="414"/>
        <end position="433"/>
    </location>
</feature>
<name>A0AAD5MSU2_PARTN</name>
<feature type="transmembrane region" description="Helical" evidence="11">
    <location>
        <begin position="624"/>
        <end position="642"/>
    </location>
</feature>
<dbReference type="GO" id="GO:0005789">
    <property type="term" value="C:endoplasmic reticulum membrane"/>
    <property type="evidence" value="ECO:0007669"/>
    <property type="project" value="UniProtKB-SubCell"/>
</dbReference>
<feature type="transmembrane region" description="Helical" evidence="11">
    <location>
        <begin position="684"/>
        <end position="702"/>
    </location>
</feature>
<dbReference type="CDD" id="cd16023">
    <property type="entry name" value="GPI_EPT_3"/>
    <property type="match status" value="1"/>
</dbReference>
<feature type="transmembrane region" description="Helical" evidence="11">
    <location>
        <begin position="800"/>
        <end position="820"/>
    </location>
</feature>
<organism evidence="12 13">
    <name type="scientific">Parelaphostrongylus tenuis</name>
    <name type="common">Meningeal worm</name>
    <dbReference type="NCBI Taxonomy" id="148309"/>
    <lineage>
        <taxon>Eukaryota</taxon>
        <taxon>Metazoa</taxon>
        <taxon>Ecdysozoa</taxon>
        <taxon>Nematoda</taxon>
        <taxon>Chromadorea</taxon>
        <taxon>Rhabditida</taxon>
        <taxon>Rhabditina</taxon>
        <taxon>Rhabditomorpha</taxon>
        <taxon>Strongyloidea</taxon>
        <taxon>Metastrongylidae</taxon>
        <taxon>Parelaphostrongylus</taxon>
    </lineage>
</organism>
<dbReference type="InterPro" id="IPR002591">
    <property type="entry name" value="Phosphodiest/P_Trfase"/>
</dbReference>
<keyword evidence="9 11" id="KW-0472">Membrane</keyword>
<feature type="transmembrane region" description="Helical" evidence="11">
    <location>
        <begin position="654"/>
        <end position="677"/>
    </location>
</feature>
<comment type="caution">
    <text evidence="12">The sequence shown here is derived from an EMBL/GenBank/DDBJ whole genome shotgun (WGS) entry which is preliminary data.</text>
</comment>
<dbReference type="Pfam" id="PF01663">
    <property type="entry name" value="Phosphodiest"/>
    <property type="match status" value="1"/>
</dbReference>
<evidence type="ECO:0000256" key="5">
    <source>
        <dbReference type="ARBA" id="ARBA00022679"/>
    </source>
</evidence>
<reference evidence="12" key="1">
    <citation type="submission" date="2021-06" db="EMBL/GenBank/DDBJ databases">
        <title>Parelaphostrongylus tenuis whole genome reference sequence.</title>
        <authorList>
            <person name="Garwood T.J."/>
            <person name="Larsen P.A."/>
            <person name="Fountain-Jones N.M."/>
            <person name="Garbe J.R."/>
            <person name="Macchietto M.G."/>
            <person name="Kania S.A."/>
            <person name="Gerhold R.W."/>
            <person name="Richards J.E."/>
            <person name="Wolf T.M."/>
        </authorList>
    </citation>
    <scope>NUCLEOTIDE SEQUENCE</scope>
    <source>
        <strain evidence="12">MNPRO001-30</strain>
        <tissue evidence="12">Meninges</tissue>
    </source>
</reference>
<keyword evidence="7" id="KW-0256">Endoplasmic reticulum</keyword>
<dbReference type="GO" id="GO:0051377">
    <property type="term" value="F:mannose-ethanolamine phosphotransferase activity"/>
    <property type="evidence" value="ECO:0007669"/>
    <property type="project" value="InterPro"/>
</dbReference>
<dbReference type="AlphaFoldDB" id="A0AAD5MSU2"/>
<feature type="transmembrane region" description="Helical" evidence="11">
    <location>
        <begin position="731"/>
        <end position="749"/>
    </location>
</feature>
<protein>
    <recommendedName>
        <fullName evidence="14">GPI ethanolamine phosphate transferase 3</fullName>
    </recommendedName>
</protein>
<sequence length="862" mass="95812">MVTHLLLLSLCFVFSLLIFQSGFLLRRKELHMRSQCSDAKLYNSKCWMQRQYGRVVVLLVDALRYDFMVPLEDGAPPSFFRGQMPGVAKLVIRGGQIGLLLADPPTTTLQRIKALTTGTLPTFIDAGDNFAPSHIINEDNILSQARSRALNVTFMGDQTWTALYPNVFTRAHPFDSFDINDLNTVDDAVRVLLRDEFAQLPPADLVFVHLLGVDHCGHKYGPSHIQMSNTLWKMDKIIMETADALSDNDLLIVLGDHGMTTTGDHGGDSDDETHAGLLVFSPSQKFDALPGDLRQIDLVPSISLLLGLPIPFSNLGIVISSLFPKNLINQAVALNYEQMRRFANTYATANPSFDFSEILAHDSVVPMEQLSAMRRLQASLRAAWTQFDISLMRLGLLCFMEALLFTLSSRRLTLIHYVMRSGCLLLQLSLILSGSSENLAAPLLLCVLPLSAIHSVISILSHMLSLRRISCFSTLYAYICVSIHSVAFLSNSYVVYEGHVVRYLTQSVLIVSGVEKVLSNELVRKSSVAFVFSCFCSLSFDQSWDLSLLCVALLLIRSESFFHRCREEEVNCQQSIALELLTSLSPDALLWRTILATTLVFSWNIFIGRILPDTISNSLRVARALSWPMYVGLTVYHLVQLYPQTEVMQKRLQLLSIAIALVVYVCSATAAVICICAQADPRRVIHLCFVNTVCGPLFLLLGDGLQPSLVAFLVILYASLHFCNEAVIPPLFSLLIPLGFYLTGHSPTLPAIPWQAAFVGLPGNFPLRILPASLILSHICVSALLVPLVIPLRISARESLFPLVGCSAISSLFSCIAAAIHKRHLMVWKIFAPRFIFESVLFIYLLIMSNLTLLICKRLKIF</sequence>
<feature type="transmembrane region" description="Helical" evidence="11">
    <location>
        <begin position="389"/>
        <end position="407"/>
    </location>
</feature>
<feature type="transmembrane region" description="Helical" evidence="11">
    <location>
        <begin position="475"/>
        <end position="494"/>
    </location>
</feature>
<evidence type="ECO:0000256" key="7">
    <source>
        <dbReference type="ARBA" id="ARBA00022824"/>
    </source>
</evidence>
<evidence type="ECO:0000256" key="8">
    <source>
        <dbReference type="ARBA" id="ARBA00022989"/>
    </source>
</evidence>
<dbReference type="InterPro" id="IPR039524">
    <property type="entry name" value="PIGO/GPI13"/>
</dbReference>
<accession>A0AAD5MSU2</accession>
<dbReference type="PANTHER" id="PTHR23071">
    <property type="entry name" value="PHOSPHATIDYLINOSITOL GLYCAN"/>
    <property type="match status" value="1"/>
</dbReference>
<evidence type="ECO:0000256" key="9">
    <source>
        <dbReference type="ARBA" id="ARBA00023136"/>
    </source>
</evidence>
<evidence type="ECO:0000256" key="3">
    <source>
        <dbReference type="ARBA" id="ARBA00008695"/>
    </source>
</evidence>
<keyword evidence="13" id="KW-1185">Reference proteome</keyword>
<evidence type="ECO:0000256" key="1">
    <source>
        <dbReference type="ARBA" id="ARBA00004477"/>
    </source>
</evidence>
<proteinExistence type="inferred from homology"/>
<dbReference type="InterPro" id="IPR017850">
    <property type="entry name" value="Alkaline_phosphatase_core_sf"/>
</dbReference>
<dbReference type="InterPro" id="IPR037675">
    <property type="entry name" value="PIG-O_N"/>
</dbReference>
<evidence type="ECO:0000256" key="2">
    <source>
        <dbReference type="ARBA" id="ARBA00004687"/>
    </source>
</evidence>
<dbReference type="EMBL" id="JAHQIW010000750">
    <property type="protein sequence ID" value="KAJ1349829.1"/>
    <property type="molecule type" value="Genomic_DNA"/>
</dbReference>
<evidence type="ECO:0008006" key="14">
    <source>
        <dbReference type="Google" id="ProtNLM"/>
    </source>
</evidence>
<evidence type="ECO:0000256" key="10">
    <source>
        <dbReference type="ARBA" id="ARBA00023180"/>
    </source>
</evidence>
<feature type="transmembrane region" description="Helical" evidence="11">
    <location>
        <begin position="6"/>
        <end position="25"/>
    </location>
</feature>
<gene>
    <name evidence="12" type="ORF">KIN20_005482</name>
</gene>
<keyword evidence="8 11" id="KW-1133">Transmembrane helix</keyword>
<dbReference type="SUPFAM" id="SSF53649">
    <property type="entry name" value="Alkaline phosphatase-like"/>
    <property type="match status" value="1"/>
</dbReference>
<evidence type="ECO:0000313" key="12">
    <source>
        <dbReference type="EMBL" id="KAJ1349829.1"/>
    </source>
</evidence>
<dbReference type="GO" id="GO:0006506">
    <property type="term" value="P:GPI anchor biosynthetic process"/>
    <property type="evidence" value="ECO:0007669"/>
    <property type="project" value="UniProtKB-KW"/>
</dbReference>
<dbReference type="Gene3D" id="3.40.720.10">
    <property type="entry name" value="Alkaline Phosphatase, subunit A"/>
    <property type="match status" value="1"/>
</dbReference>
<feature type="transmembrane region" description="Helical" evidence="11">
    <location>
        <begin position="439"/>
        <end position="463"/>
    </location>
</feature>
<comment type="pathway">
    <text evidence="2">Glycolipid biosynthesis; glycosylphosphatidylinositol-anchor biosynthesis.</text>
</comment>
<feature type="transmembrane region" description="Helical" evidence="11">
    <location>
        <begin position="835"/>
        <end position="856"/>
    </location>
</feature>
<dbReference type="Proteomes" id="UP001196413">
    <property type="component" value="Unassembled WGS sequence"/>
</dbReference>
<evidence type="ECO:0000256" key="11">
    <source>
        <dbReference type="SAM" id="Phobius"/>
    </source>
</evidence>
<feature type="transmembrane region" description="Helical" evidence="11">
    <location>
        <begin position="769"/>
        <end position="788"/>
    </location>
</feature>
<comment type="similarity">
    <text evidence="3">Belongs to the PIGG/PIGN/PIGO family. PIGO subfamily.</text>
</comment>
<evidence type="ECO:0000313" key="13">
    <source>
        <dbReference type="Proteomes" id="UP001196413"/>
    </source>
</evidence>
<comment type="subcellular location">
    <subcellularLocation>
        <location evidence="1">Endoplasmic reticulum membrane</location>
        <topology evidence="1">Multi-pass membrane protein</topology>
    </subcellularLocation>
</comment>
<keyword evidence="10" id="KW-0325">Glycoprotein</keyword>
<evidence type="ECO:0000256" key="6">
    <source>
        <dbReference type="ARBA" id="ARBA00022692"/>
    </source>
</evidence>
<feature type="transmembrane region" description="Helical" evidence="11">
    <location>
        <begin position="708"/>
        <end position="724"/>
    </location>
</feature>
<keyword evidence="6 11" id="KW-0812">Transmembrane</keyword>
<evidence type="ECO:0000256" key="4">
    <source>
        <dbReference type="ARBA" id="ARBA00022502"/>
    </source>
</evidence>
<dbReference type="PANTHER" id="PTHR23071:SF1">
    <property type="entry name" value="GPI ETHANOLAMINE PHOSPHATE TRANSFERASE 3"/>
    <property type="match status" value="1"/>
</dbReference>
<keyword evidence="4" id="KW-0337">GPI-anchor biosynthesis</keyword>